<dbReference type="EMBL" id="BMJQ01000012">
    <property type="protein sequence ID" value="GGF32846.1"/>
    <property type="molecule type" value="Genomic_DNA"/>
</dbReference>
<dbReference type="InterPro" id="IPR003838">
    <property type="entry name" value="ABC3_permease_C"/>
</dbReference>
<feature type="transmembrane region" description="Helical" evidence="6">
    <location>
        <begin position="702"/>
        <end position="725"/>
    </location>
</feature>
<sequence>MFGNYLSAALGNLVRNKLHAAINLFGLALGLATAILIGLYVRDEVTFERFLPDYEQVYRMQSVDTDTDGRTMTFASTPHGLAALLRESFPELAEVTRVMGGTYGVRHDQIEATESMQSADPNFFKVLGFKLIKGTPDTALATPDSIALSRAMALKYFGTEDCLGQTLELDHSITVRVGAVFEDLPSNTQLHGLQAFLSSLVPVSTLAKADKLPPPLPGEYNTDSNIYVRLKPGASIATVDARLPAFIDAHYPQDQSGAPPRSGFLEPIASIHLHGRELGDYNNSSDLATVYAISATGVLVLVVAGINFVNLVTARATRRALEVGVRKAAGATRRQLIGQFMGESVAYALAALVLAAALVELALPGFNGFLDRTITFAYWRDPLLFVGLPLLAIAIGLIAGFYPALVLSSFRPATVLKGAAAAQGSGTLRQVLVVLQYAISITLLIATAIIYRQTEFATSDSLHFDKNLIVAVSLDGIPGRASPDGLFSHDQATVGRMRDRFAALPGVKAVADSWVIPDAHSMSSTTWHLNGDPAGRAIIAGRVTQGFGFFELYGIKPITGRSFGRDHGDDATPEQAGVEGTAVLNMSAVKLFGFASPEKAIGQELAMDIEGNNGSQPRRIVGVVPDFPLSTIRAPIRPSVFLVEPDWSNYLNIKLTGDRVPETLAAIDRIWQEMVTTRPIQRQFVDDRIEKLYRDVTRQGQVFAGFALVAVLIACLGLFGLAAFTAERRTKEIGIRKAMGASTTDILKLLIWEFAKPVLLANAIAWPLAYLVMTRWLDGFAYRISLNPLVFLGSAAVALAIASGTTLYHALQVARRRPVLALRYE</sequence>
<evidence type="ECO:0000256" key="6">
    <source>
        <dbReference type="SAM" id="Phobius"/>
    </source>
</evidence>
<keyword evidence="2" id="KW-1003">Cell membrane</keyword>
<dbReference type="InterPro" id="IPR050250">
    <property type="entry name" value="Macrolide_Exporter_MacB"/>
</dbReference>
<dbReference type="GO" id="GO:0022857">
    <property type="term" value="F:transmembrane transporter activity"/>
    <property type="evidence" value="ECO:0007669"/>
    <property type="project" value="TreeGrafter"/>
</dbReference>
<evidence type="ECO:0000256" key="3">
    <source>
        <dbReference type="ARBA" id="ARBA00022692"/>
    </source>
</evidence>
<evidence type="ECO:0000256" key="2">
    <source>
        <dbReference type="ARBA" id="ARBA00022475"/>
    </source>
</evidence>
<comment type="subcellular location">
    <subcellularLocation>
        <location evidence="1">Cell membrane</location>
        <topology evidence="1">Multi-pass membrane protein</topology>
    </subcellularLocation>
</comment>
<feature type="transmembrane region" description="Helical" evidence="6">
    <location>
        <begin position="21"/>
        <end position="41"/>
    </location>
</feature>
<dbReference type="GO" id="GO:0005886">
    <property type="term" value="C:plasma membrane"/>
    <property type="evidence" value="ECO:0007669"/>
    <property type="project" value="UniProtKB-SubCell"/>
</dbReference>
<feature type="domain" description="MacB-like periplasmic core" evidence="8">
    <location>
        <begin position="21"/>
        <end position="244"/>
    </location>
</feature>
<dbReference type="Proteomes" id="UP000646365">
    <property type="component" value="Unassembled WGS sequence"/>
</dbReference>
<evidence type="ECO:0000259" key="8">
    <source>
        <dbReference type="Pfam" id="PF12704"/>
    </source>
</evidence>
<dbReference type="AlphaFoldDB" id="A0A8J2YXM2"/>
<dbReference type="InterPro" id="IPR025857">
    <property type="entry name" value="MacB_PCD"/>
</dbReference>
<feature type="transmembrane region" description="Helical" evidence="6">
    <location>
        <begin position="789"/>
        <end position="811"/>
    </location>
</feature>
<feature type="transmembrane region" description="Helical" evidence="6">
    <location>
        <begin position="431"/>
        <end position="451"/>
    </location>
</feature>
<gene>
    <name evidence="9" type="ORF">GCM10011611_43770</name>
</gene>
<evidence type="ECO:0000256" key="5">
    <source>
        <dbReference type="ARBA" id="ARBA00023136"/>
    </source>
</evidence>
<keyword evidence="3 6" id="KW-0812">Transmembrane</keyword>
<dbReference type="Pfam" id="PF12704">
    <property type="entry name" value="MacB_PCD"/>
    <property type="match status" value="2"/>
</dbReference>
<keyword evidence="4 6" id="KW-1133">Transmembrane helix</keyword>
<evidence type="ECO:0000256" key="4">
    <source>
        <dbReference type="ARBA" id="ARBA00022989"/>
    </source>
</evidence>
<feature type="transmembrane region" description="Helical" evidence="6">
    <location>
        <begin position="290"/>
        <end position="312"/>
    </location>
</feature>
<evidence type="ECO:0000313" key="10">
    <source>
        <dbReference type="Proteomes" id="UP000646365"/>
    </source>
</evidence>
<proteinExistence type="predicted"/>
<reference evidence="9" key="1">
    <citation type="journal article" date="2014" name="Int. J. Syst. Evol. Microbiol.">
        <title>Complete genome sequence of Corynebacterium casei LMG S-19264T (=DSM 44701T), isolated from a smear-ripened cheese.</title>
        <authorList>
            <consortium name="US DOE Joint Genome Institute (JGI-PGF)"/>
            <person name="Walter F."/>
            <person name="Albersmeier A."/>
            <person name="Kalinowski J."/>
            <person name="Ruckert C."/>
        </authorList>
    </citation>
    <scope>NUCLEOTIDE SEQUENCE</scope>
    <source>
        <strain evidence="9">CGMCC 1.15725</strain>
    </source>
</reference>
<feature type="transmembrane region" description="Helical" evidence="6">
    <location>
        <begin position="383"/>
        <end position="410"/>
    </location>
</feature>
<dbReference type="PANTHER" id="PTHR30572">
    <property type="entry name" value="MEMBRANE COMPONENT OF TRANSPORTER-RELATED"/>
    <property type="match status" value="1"/>
</dbReference>
<dbReference type="RefSeq" id="WP_189049755.1">
    <property type="nucleotide sequence ID" value="NZ_BMJQ01000012.1"/>
</dbReference>
<evidence type="ECO:0000256" key="1">
    <source>
        <dbReference type="ARBA" id="ARBA00004651"/>
    </source>
</evidence>
<feature type="domain" description="ABC3 transporter permease C-terminal" evidence="7">
    <location>
        <begin position="297"/>
        <end position="409"/>
    </location>
</feature>
<reference evidence="9" key="2">
    <citation type="submission" date="2020-09" db="EMBL/GenBank/DDBJ databases">
        <authorList>
            <person name="Sun Q."/>
            <person name="Zhou Y."/>
        </authorList>
    </citation>
    <scope>NUCLEOTIDE SEQUENCE</scope>
    <source>
        <strain evidence="9">CGMCC 1.15725</strain>
    </source>
</reference>
<feature type="transmembrane region" description="Helical" evidence="6">
    <location>
        <begin position="344"/>
        <end position="363"/>
    </location>
</feature>
<dbReference type="PANTHER" id="PTHR30572:SF18">
    <property type="entry name" value="ABC-TYPE MACROLIDE FAMILY EXPORT SYSTEM PERMEASE COMPONENT 2"/>
    <property type="match status" value="1"/>
</dbReference>
<feature type="domain" description="MacB-like periplasmic core" evidence="8">
    <location>
        <begin position="434"/>
        <end position="665"/>
    </location>
</feature>
<accession>A0A8J2YXM2</accession>
<feature type="domain" description="ABC3 transporter permease C-terminal" evidence="7">
    <location>
        <begin position="706"/>
        <end position="816"/>
    </location>
</feature>
<comment type="caution">
    <text evidence="9">The sequence shown here is derived from an EMBL/GenBank/DDBJ whole genome shotgun (WGS) entry which is preliminary data.</text>
</comment>
<protein>
    <submittedName>
        <fullName evidence="9">ABC transporter permease</fullName>
    </submittedName>
</protein>
<organism evidence="9 10">
    <name type="scientific">Aliidongia dinghuensis</name>
    <dbReference type="NCBI Taxonomy" id="1867774"/>
    <lineage>
        <taxon>Bacteria</taxon>
        <taxon>Pseudomonadati</taxon>
        <taxon>Pseudomonadota</taxon>
        <taxon>Alphaproteobacteria</taxon>
        <taxon>Rhodospirillales</taxon>
        <taxon>Dongiaceae</taxon>
        <taxon>Aliidongia</taxon>
    </lineage>
</organism>
<dbReference type="Pfam" id="PF02687">
    <property type="entry name" value="FtsX"/>
    <property type="match status" value="2"/>
</dbReference>
<keyword evidence="10" id="KW-1185">Reference proteome</keyword>
<evidence type="ECO:0000259" key="7">
    <source>
        <dbReference type="Pfam" id="PF02687"/>
    </source>
</evidence>
<keyword evidence="5 6" id="KW-0472">Membrane</keyword>
<evidence type="ECO:0000313" key="9">
    <source>
        <dbReference type="EMBL" id="GGF32846.1"/>
    </source>
</evidence>
<feature type="transmembrane region" description="Helical" evidence="6">
    <location>
        <begin position="746"/>
        <end position="769"/>
    </location>
</feature>
<name>A0A8J2YXM2_9PROT</name>